<dbReference type="EMBL" id="LAZR01021516">
    <property type="protein sequence ID" value="KKL85048.1"/>
    <property type="molecule type" value="Genomic_DNA"/>
</dbReference>
<sequence>MRHGIAFGKGKPIPRSFREALGTGKGKKTMAGQFRNEQTGVPIDVLLRDLIAEERFPLSEDMLGEDLLQVIAEDWNAKKTGGTRTWSSMRQFQEEGPIPPPPAEEGVRALPEISREEVIQRIDDAVGKGDADAEYQWRERLAIMDEQAPLEPGAMDFPSEAGGGITARAGITPEPPPGTVRLYHGAGGPAAGGAGGDWFTTDPKRAASFGPDVGYVDVPEAIFQQGQAAARAGGSGTSSDAVLPSEWTGRTQPADVAPDVLELEMPPEAPPTVGPAAGTNIIPPPPEGPLPSGEVPPTAATRQGLLSATEMRNAKLSLRAKGHLFPPLQAVRAEALARRGAGLTGPPETDPVQPGQEGWIDLGDIIRAFRPKRRKPPPSTPEYDQILKDRELARAVTPWSQRLLEWATDLPVEVQRRIFNQDVRVHKLADDVERATGRKIPP</sequence>
<feature type="region of interest" description="Disordered" evidence="1">
    <location>
        <begin position="268"/>
        <end position="299"/>
    </location>
</feature>
<name>A0A0F9FFI0_9ZZZZ</name>
<evidence type="ECO:0000313" key="2">
    <source>
        <dbReference type="EMBL" id="KKL85048.1"/>
    </source>
</evidence>
<comment type="caution">
    <text evidence="2">The sequence shown here is derived from an EMBL/GenBank/DDBJ whole genome shotgun (WGS) entry which is preliminary data.</text>
</comment>
<reference evidence="2" key="1">
    <citation type="journal article" date="2015" name="Nature">
        <title>Complex archaea that bridge the gap between prokaryotes and eukaryotes.</title>
        <authorList>
            <person name="Spang A."/>
            <person name="Saw J.H."/>
            <person name="Jorgensen S.L."/>
            <person name="Zaremba-Niedzwiedzka K."/>
            <person name="Martijn J."/>
            <person name="Lind A.E."/>
            <person name="van Eijk R."/>
            <person name="Schleper C."/>
            <person name="Guy L."/>
            <person name="Ettema T.J."/>
        </authorList>
    </citation>
    <scope>NUCLEOTIDE SEQUENCE</scope>
</reference>
<gene>
    <name evidence="2" type="ORF">LCGC14_1958640</name>
</gene>
<organism evidence="2">
    <name type="scientific">marine sediment metagenome</name>
    <dbReference type="NCBI Taxonomy" id="412755"/>
    <lineage>
        <taxon>unclassified sequences</taxon>
        <taxon>metagenomes</taxon>
        <taxon>ecological metagenomes</taxon>
    </lineage>
</organism>
<proteinExistence type="predicted"/>
<feature type="non-terminal residue" evidence="2">
    <location>
        <position position="442"/>
    </location>
</feature>
<dbReference type="AlphaFoldDB" id="A0A0F9FFI0"/>
<evidence type="ECO:0000256" key="1">
    <source>
        <dbReference type="SAM" id="MobiDB-lite"/>
    </source>
</evidence>
<feature type="region of interest" description="Disordered" evidence="1">
    <location>
        <begin position="229"/>
        <end position="252"/>
    </location>
</feature>
<accession>A0A0F9FFI0</accession>
<protein>
    <submittedName>
        <fullName evidence="2">Uncharacterized protein</fullName>
    </submittedName>
</protein>